<feature type="compositionally biased region" description="Acidic residues" evidence="1">
    <location>
        <begin position="48"/>
        <end position="62"/>
    </location>
</feature>
<dbReference type="EMBL" id="KZ825159">
    <property type="protein sequence ID" value="PYI17179.1"/>
    <property type="molecule type" value="Genomic_DNA"/>
</dbReference>
<dbReference type="Proteomes" id="UP000249829">
    <property type="component" value="Unassembled WGS sequence"/>
</dbReference>
<organism evidence="2 3">
    <name type="scientific">Aspergillus violaceofuscus (strain CBS 115571)</name>
    <dbReference type="NCBI Taxonomy" id="1450538"/>
    <lineage>
        <taxon>Eukaryota</taxon>
        <taxon>Fungi</taxon>
        <taxon>Dikarya</taxon>
        <taxon>Ascomycota</taxon>
        <taxon>Pezizomycotina</taxon>
        <taxon>Eurotiomycetes</taxon>
        <taxon>Eurotiomycetidae</taxon>
        <taxon>Eurotiales</taxon>
        <taxon>Aspergillaceae</taxon>
        <taxon>Aspergillus</taxon>
    </lineage>
</organism>
<sequence>MPLAPTLNLEKKRTQFMSVSGRRGTVRTPLIFSSGAEQAETGLREEVTEGDGEVEEEEEESEKTERDGPAQFTHVRKARALRGHHQTWSSQTATLCAGRNWFVSHAEMVSVG</sequence>
<evidence type="ECO:0000313" key="3">
    <source>
        <dbReference type="Proteomes" id="UP000249829"/>
    </source>
</evidence>
<evidence type="ECO:0000313" key="2">
    <source>
        <dbReference type="EMBL" id="PYI17179.1"/>
    </source>
</evidence>
<keyword evidence="3" id="KW-1185">Reference proteome</keyword>
<evidence type="ECO:0000256" key="1">
    <source>
        <dbReference type="SAM" id="MobiDB-lite"/>
    </source>
</evidence>
<reference evidence="2 3" key="1">
    <citation type="submission" date="2018-02" db="EMBL/GenBank/DDBJ databases">
        <title>The genomes of Aspergillus section Nigri reveals drivers in fungal speciation.</title>
        <authorList>
            <consortium name="DOE Joint Genome Institute"/>
            <person name="Vesth T.C."/>
            <person name="Nybo J."/>
            <person name="Theobald S."/>
            <person name="Brandl J."/>
            <person name="Frisvad J.C."/>
            <person name="Nielsen K.F."/>
            <person name="Lyhne E.K."/>
            <person name="Kogle M.E."/>
            <person name="Kuo A."/>
            <person name="Riley R."/>
            <person name="Clum A."/>
            <person name="Nolan M."/>
            <person name="Lipzen A."/>
            <person name="Salamov A."/>
            <person name="Henrissat B."/>
            <person name="Wiebenga A."/>
            <person name="De vries R.P."/>
            <person name="Grigoriev I.V."/>
            <person name="Mortensen U.H."/>
            <person name="Andersen M.R."/>
            <person name="Baker S.E."/>
        </authorList>
    </citation>
    <scope>NUCLEOTIDE SEQUENCE [LARGE SCALE GENOMIC DNA]</scope>
    <source>
        <strain evidence="2 3">CBS 115571</strain>
    </source>
</reference>
<protein>
    <submittedName>
        <fullName evidence="2">Uncharacterized protein</fullName>
    </submittedName>
</protein>
<feature type="region of interest" description="Disordered" evidence="1">
    <location>
        <begin position="32"/>
        <end position="72"/>
    </location>
</feature>
<name>A0A2V5GZX8_ASPV1</name>
<dbReference type="AlphaFoldDB" id="A0A2V5GZX8"/>
<gene>
    <name evidence="2" type="ORF">BO99DRAFT_414440</name>
</gene>
<proteinExistence type="predicted"/>
<accession>A0A2V5GZX8</accession>